<name>A0ABZ2S7B4_9BURK</name>
<gene>
    <name evidence="1" type="ORF">WHX56_14270</name>
    <name evidence="2" type="ORF">WHX56_15205</name>
</gene>
<keyword evidence="1" id="KW-0436">Ligase</keyword>
<protein>
    <submittedName>
        <fullName evidence="1">2'-5' RNA ligase</fullName>
    </submittedName>
</protein>
<dbReference type="EMBL" id="CP148753">
    <property type="protein sequence ID" value="WXR76782.1"/>
    <property type="molecule type" value="Genomic_DNA"/>
</dbReference>
<dbReference type="GO" id="GO:0016874">
    <property type="term" value="F:ligase activity"/>
    <property type="evidence" value="ECO:0007669"/>
    <property type="project" value="UniProtKB-KW"/>
</dbReference>
<evidence type="ECO:0000313" key="2">
    <source>
        <dbReference type="EMBL" id="WXR76782.1"/>
    </source>
</evidence>
<organism evidence="1 3">
    <name type="scientific">Achromobacter veterisilvae</name>
    <dbReference type="NCBI Taxonomy" id="2069367"/>
    <lineage>
        <taxon>Bacteria</taxon>
        <taxon>Pseudomonadati</taxon>
        <taxon>Pseudomonadota</taxon>
        <taxon>Betaproteobacteria</taxon>
        <taxon>Burkholderiales</taxon>
        <taxon>Alcaligenaceae</taxon>
        <taxon>Achromobacter</taxon>
    </lineage>
</organism>
<keyword evidence="3" id="KW-1185">Reference proteome</keyword>
<dbReference type="EMBL" id="CP148753">
    <property type="protein sequence ID" value="WXR76611.1"/>
    <property type="molecule type" value="Genomic_DNA"/>
</dbReference>
<sequence length="54" mass="6094">MDLKPFDPIILKQIDQLAKADRELLEAIVLAYVAEIRLQRHNGIRTAPAGKPEN</sequence>
<accession>A0ABZ2S7B4</accession>
<proteinExistence type="predicted"/>
<dbReference type="Proteomes" id="UP001456224">
    <property type="component" value="Chromosome"/>
</dbReference>
<evidence type="ECO:0000313" key="1">
    <source>
        <dbReference type="EMBL" id="WXR76611.1"/>
    </source>
</evidence>
<dbReference type="RefSeq" id="WP_338881594.1">
    <property type="nucleotide sequence ID" value="NZ_CP148753.1"/>
</dbReference>
<reference evidence="1 3" key="1">
    <citation type="submission" date="2024-03" db="EMBL/GenBank/DDBJ databases">
        <title>Reference genomes for the five species model microbial community.</title>
        <authorList>
            <person name="Padfield D."/>
        </authorList>
    </citation>
    <scope>NUCLEOTIDE SEQUENCE [LARGE SCALE GENOMIC DNA]</scope>
    <source>
        <strain evidence="1 3">AB1</strain>
    </source>
</reference>
<evidence type="ECO:0000313" key="3">
    <source>
        <dbReference type="Proteomes" id="UP001456224"/>
    </source>
</evidence>